<evidence type="ECO:0000313" key="2">
    <source>
        <dbReference type="EMBL" id="SOY65622.1"/>
    </source>
</evidence>
<name>A0A375C948_9BURK</name>
<accession>A0A375C948</accession>
<sequence>MAGDWIKMRTNLWNDPRVSRLVDLTDTTEATVIGGLYWVWATADEHSLDGAMPGLTLRAVDRKTGVSGLADALVDVGWLEDHPEGVRLVRFDEHNGASAKTRAQTAKRVANHRSNCHVTDQALQDEHGSVTDALAREEKRREEKKEGEKTARASRLPADWQPSFEEIEFCRAERPDLSPESVASQFRDYWIAQPGAKGRKADWMATWRNWVRNQRGGAPKGAATAGQQTANSVKEAQRLIFGGHDAAV</sequence>
<protein>
    <recommendedName>
        <fullName evidence="3">DnaT DNA-binding domain-containing protein</fullName>
    </recommendedName>
</protein>
<evidence type="ECO:0000256" key="1">
    <source>
        <dbReference type="SAM" id="MobiDB-lite"/>
    </source>
</evidence>
<feature type="region of interest" description="Disordered" evidence="1">
    <location>
        <begin position="122"/>
        <end position="156"/>
    </location>
</feature>
<gene>
    <name evidence="2" type="ORF">CBM2586_B10217</name>
</gene>
<dbReference type="AlphaFoldDB" id="A0A375C948"/>
<dbReference type="Proteomes" id="UP000257016">
    <property type="component" value="Unassembled WGS sequence"/>
</dbReference>
<organism evidence="2">
    <name type="scientific">Cupriavidus taiwanensis</name>
    <dbReference type="NCBI Taxonomy" id="164546"/>
    <lineage>
        <taxon>Bacteria</taxon>
        <taxon>Pseudomonadati</taxon>
        <taxon>Pseudomonadota</taxon>
        <taxon>Betaproteobacteria</taxon>
        <taxon>Burkholderiales</taxon>
        <taxon>Burkholderiaceae</taxon>
        <taxon>Cupriavidus</taxon>
    </lineage>
</organism>
<reference evidence="2" key="1">
    <citation type="submission" date="2018-01" db="EMBL/GenBank/DDBJ databases">
        <authorList>
            <person name="Clerissi C."/>
        </authorList>
    </citation>
    <scope>NUCLEOTIDE SEQUENCE</scope>
    <source>
        <strain evidence="2">Cupriavidus taiwanensis LMG 19430</strain>
    </source>
</reference>
<proteinExistence type="predicted"/>
<feature type="compositionally biased region" description="Basic and acidic residues" evidence="1">
    <location>
        <begin position="124"/>
        <end position="151"/>
    </location>
</feature>
<comment type="caution">
    <text evidence="2">The sequence shown here is derived from an EMBL/GenBank/DDBJ whole genome shotgun (WGS) entry which is preliminary data.</text>
</comment>
<dbReference type="EMBL" id="OFSN01000015">
    <property type="protein sequence ID" value="SOY65622.1"/>
    <property type="molecule type" value="Genomic_DNA"/>
</dbReference>
<evidence type="ECO:0008006" key="3">
    <source>
        <dbReference type="Google" id="ProtNLM"/>
    </source>
</evidence>